<comment type="similarity">
    <text evidence="1">Belongs to the universal stress protein A family.</text>
</comment>
<dbReference type="InterPro" id="IPR014729">
    <property type="entry name" value="Rossmann-like_a/b/a_fold"/>
</dbReference>
<organism evidence="3 4">
    <name type="scientific">Planobispora siamensis</name>
    <dbReference type="NCBI Taxonomy" id="936338"/>
    <lineage>
        <taxon>Bacteria</taxon>
        <taxon>Bacillati</taxon>
        <taxon>Actinomycetota</taxon>
        <taxon>Actinomycetes</taxon>
        <taxon>Streptosporangiales</taxon>
        <taxon>Streptosporangiaceae</taxon>
        <taxon>Planobispora</taxon>
    </lineage>
</organism>
<dbReference type="PANTHER" id="PTHR46553">
    <property type="entry name" value="ADENINE NUCLEOTIDE ALPHA HYDROLASES-LIKE SUPERFAMILY PROTEIN"/>
    <property type="match status" value="1"/>
</dbReference>
<reference evidence="3 4" key="1">
    <citation type="submission" date="2021-01" db="EMBL/GenBank/DDBJ databases">
        <title>Whole genome shotgun sequence of Planobispora siamensis NBRC 107568.</title>
        <authorList>
            <person name="Komaki H."/>
            <person name="Tamura T."/>
        </authorList>
    </citation>
    <scope>NUCLEOTIDE SEQUENCE [LARGE SCALE GENOMIC DNA]</scope>
    <source>
        <strain evidence="3 4">NBRC 107568</strain>
    </source>
</reference>
<dbReference type="SUPFAM" id="SSF52402">
    <property type="entry name" value="Adenine nucleotide alpha hydrolases-like"/>
    <property type="match status" value="2"/>
</dbReference>
<gene>
    <name evidence="3" type="ORF">Psi01_69250</name>
</gene>
<dbReference type="Gene3D" id="3.40.50.620">
    <property type="entry name" value="HUPs"/>
    <property type="match status" value="2"/>
</dbReference>
<protein>
    <submittedName>
        <fullName evidence="3">Universal stress protein</fullName>
    </submittedName>
</protein>
<evidence type="ECO:0000256" key="1">
    <source>
        <dbReference type="ARBA" id="ARBA00008791"/>
    </source>
</evidence>
<evidence type="ECO:0000313" key="3">
    <source>
        <dbReference type="EMBL" id="GIH96295.1"/>
    </source>
</evidence>
<dbReference type="RefSeq" id="WP_204068346.1">
    <property type="nucleotide sequence ID" value="NZ_BOOJ01000064.1"/>
</dbReference>
<dbReference type="AlphaFoldDB" id="A0A8J3SPF8"/>
<dbReference type="InterPro" id="IPR006015">
    <property type="entry name" value="Universal_stress_UspA"/>
</dbReference>
<proteinExistence type="inferred from homology"/>
<dbReference type="PRINTS" id="PR01438">
    <property type="entry name" value="UNVRSLSTRESS"/>
</dbReference>
<comment type="caution">
    <text evidence="3">The sequence shown here is derived from an EMBL/GenBank/DDBJ whole genome shotgun (WGS) entry which is preliminary data.</text>
</comment>
<accession>A0A8J3SPF8</accession>
<dbReference type="PANTHER" id="PTHR46553:SF3">
    <property type="entry name" value="ADENINE NUCLEOTIDE ALPHA HYDROLASES-LIKE SUPERFAMILY PROTEIN"/>
    <property type="match status" value="1"/>
</dbReference>
<dbReference type="EMBL" id="BOOJ01000064">
    <property type="protein sequence ID" value="GIH96295.1"/>
    <property type="molecule type" value="Genomic_DNA"/>
</dbReference>
<evidence type="ECO:0000259" key="2">
    <source>
        <dbReference type="Pfam" id="PF00582"/>
    </source>
</evidence>
<dbReference type="InterPro" id="IPR006016">
    <property type="entry name" value="UspA"/>
</dbReference>
<sequence>MTDPRTPAPGAVVVGYDGSDFSMQALDWAMDEAELRRAPLTITHAWRWPYGRATEEARLHLRKAAEHVLYHGVDCARSTSTLTDVRADLHEGAAAERLVELSDGAQLVVVGSRGLDALARSVVGSVAGYTATHSHAPVIIVRGPGPIPAPVDPGPLVLGLGASTADAVVDFAFTEAALRQLRLVAVHASYPQPMAWGVAMAPLPDPEAALAAERDRMRERLAPWRERHPGVPVEYRSVTVSAGDALEAAGAEAVLLVVGAGRSWGRGRLGTVARAMTEHAPCPVAVVPDRAGRPPG</sequence>
<feature type="domain" description="UspA" evidence="2">
    <location>
        <begin position="159"/>
        <end position="288"/>
    </location>
</feature>
<dbReference type="Pfam" id="PF00582">
    <property type="entry name" value="Usp"/>
    <property type="match status" value="2"/>
</dbReference>
<keyword evidence="4" id="KW-1185">Reference proteome</keyword>
<dbReference type="Proteomes" id="UP000619788">
    <property type="component" value="Unassembled WGS sequence"/>
</dbReference>
<feature type="domain" description="UspA" evidence="2">
    <location>
        <begin position="12"/>
        <end position="142"/>
    </location>
</feature>
<evidence type="ECO:0000313" key="4">
    <source>
        <dbReference type="Proteomes" id="UP000619788"/>
    </source>
</evidence>
<name>A0A8J3SPF8_9ACTN</name>